<gene>
    <name evidence="2" type="ORF">SAMN05421779_101664</name>
</gene>
<dbReference type="Pfam" id="PF01593">
    <property type="entry name" value="Amino_oxidase"/>
    <property type="match status" value="1"/>
</dbReference>
<evidence type="ECO:0000259" key="1">
    <source>
        <dbReference type="Pfam" id="PF01593"/>
    </source>
</evidence>
<dbReference type="Gene3D" id="3.90.660.10">
    <property type="match status" value="1"/>
</dbReference>
<dbReference type="EMBL" id="FTOA01000001">
    <property type="protein sequence ID" value="SIS41163.1"/>
    <property type="molecule type" value="Genomic_DNA"/>
</dbReference>
<dbReference type="SUPFAM" id="SSF51905">
    <property type="entry name" value="FAD/NAD(P)-binding domain"/>
    <property type="match status" value="1"/>
</dbReference>
<name>A0A1N7IVN2_9PROT</name>
<feature type="domain" description="Amine oxidase" evidence="1">
    <location>
        <begin position="13"/>
        <end position="278"/>
    </location>
</feature>
<dbReference type="PANTHER" id="PTHR42923">
    <property type="entry name" value="PROTOPORPHYRINOGEN OXIDASE"/>
    <property type="match status" value="1"/>
</dbReference>
<dbReference type="OrthoDB" id="7849608at2"/>
<dbReference type="InterPro" id="IPR036188">
    <property type="entry name" value="FAD/NAD-bd_sf"/>
</dbReference>
<dbReference type="Gene3D" id="1.10.405.10">
    <property type="entry name" value="Guanine Nucleotide Dissociation Inhibitor, domain 1"/>
    <property type="match status" value="1"/>
</dbReference>
<dbReference type="InterPro" id="IPR050464">
    <property type="entry name" value="Zeta_carotene_desat/Oxidored"/>
</dbReference>
<reference evidence="2 3" key="1">
    <citation type="submission" date="2017-01" db="EMBL/GenBank/DDBJ databases">
        <authorList>
            <person name="Mah S.A."/>
            <person name="Swanson W.J."/>
            <person name="Moy G.W."/>
            <person name="Vacquier V.D."/>
        </authorList>
    </citation>
    <scope>NUCLEOTIDE SEQUENCE [LARGE SCALE GENOMIC DNA]</scope>
    <source>
        <strain evidence="2 3">DSM 11589</strain>
    </source>
</reference>
<sequence>MSRPRLHIIGGGIAGLACAVAARQLGAEVTLYEASPQFGGRCRSFHDPLLDRVIDGGSHLMLTANHALLSYARTIGGAAALQIGEARFPFYDLDRQRHWALHPNRGIIPWWLFSAARRCPDGGLRDHLALLRACWPGQTQTVAQQTAGSPLYQRLLVPLTEAILNTKAEQASAALLASVLRQTLLRGSAACRPIFAPRGLSAALIDPAVAWLRQQGCRLHTSQPIRRIEWTADGDVATFDCPAGPVALGAGERCVLAVPPAAVTRLLRADMPVRPTQRIVSAHFRLPPGPYPPLLGLTGGLGQWIFCRQDVASVTISAAERLDETALPILWAEVRAALGLGGPYERLPAARLFNHHQATLLQDPACAQMKKALAQYPIILAGDSWHPTLPCTLEAAVLSGQDAARRALFDR</sequence>
<dbReference type="AlphaFoldDB" id="A0A1N7IVN2"/>
<dbReference type="RefSeq" id="WP_076398732.1">
    <property type="nucleotide sequence ID" value="NZ_FTOA01000001.1"/>
</dbReference>
<proteinExistence type="predicted"/>
<dbReference type="InterPro" id="IPR002937">
    <property type="entry name" value="Amino_oxidase"/>
</dbReference>
<dbReference type="Proteomes" id="UP000185678">
    <property type="component" value="Unassembled WGS sequence"/>
</dbReference>
<organism evidence="2 3">
    <name type="scientific">Insolitispirillum peregrinum</name>
    <dbReference type="NCBI Taxonomy" id="80876"/>
    <lineage>
        <taxon>Bacteria</taxon>
        <taxon>Pseudomonadati</taxon>
        <taxon>Pseudomonadota</taxon>
        <taxon>Alphaproteobacteria</taxon>
        <taxon>Rhodospirillales</taxon>
        <taxon>Novispirillaceae</taxon>
        <taxon>Insolitispirillum</taxon>
    </lineage>
</organism>
<dbReference type="PROSITE" id="PS51257">
    <property type="entry name" value="PROKAR_LIPOPROTEIN"/>
    <property type="match status" value="1"/>
</dbReference>
<evidence type="ECO:0000313" key="2">
    <source>
        <dbReference type="EMBL" id="SIS41163.1"/>
    </source>
</evidence>
<dbReference type="PANTHER" id="PTHR42923:SF47">
    <property type="entry name" value="BLR3003 PROTEIN"/>
    <property type="match status" value="1"/>
</dbReference>
<keyword evidence="3" id="KW-1185">Reference proteome</keyword>
<dbReference type="GO" id="GO:0016491">
    <property type="term" value="F:oxidoreductase activity"/>
    <property type="evidence" value="ECO:0007669"/>
    <property type="project" value="InterPro"/>
</dbReference>
<accession>A0A1N7IVN2</accession>
<protein>
    <submittedName>
        <fullName evidence="2">Squalene-associated FAD-dependent desaturase</fullName>
    </submittedName>
</protein>
<dbReference type="Gene3D" id="3.50.50.60">
    <property type="entry name" value="FAD/NAD(P)-binding domain"/>
    <property type="match status" value="1"/>
</dbReference>
<dbReference type="STRING" id="80876.SAMN05421779_101664"/>
<evidence type="ECO:0000313" key="3">
    <source>
        <dbReference type="Proteomes" id="UP000185678"/>
    </source>
</evidence>